<sequence length="557" mass="64751">MIHNRYYRIFAIVSMTVRFFLQVWWFHRTHRGASRADVQEQWEALVEKQARQYKRTALKLGGLLIKMGQFLSTRADIMPRAFTSELSDLTDRVPSVPWEKSKAIIEQELNQPVENIFVSLSKEPVASASIGEVYQGYLQNGEKIALKVQRAGIEKIIDADFAATRVVIRLAKRFTRFGKTMDLDALYRELERTISRELDFRKEYGHAKRFAQMYEGNPAVEVPQYYEEWMTRRILVMEWIEGAKVTDHAFLEAHHIDRDALVQRLTNLFLQQVLLHGFFHADLHPGNIFIRSNGAIVLLDFGMVGEIKQEARRHIQTLIQAVVLKDYDLMVQALDALRFLTPQADREQIKMALQVGLEMYLNRAFDALDDEMLEEIQLQIQDFVQAQPIQLPAEYAFLGRAVSTVVGVVTTIKPDVDFLEVGRPVVAEWLNQQENKRDNRRLAVQLLRDVAREMVALPRHINRFIDMSVEREYRERRMAEMDQWLVHYRSRQRATLAFTLAGWGGALALWMTDHSLETYISLGVTALALQQWLLSYRKASKLLKEQTDKVWNRGEGR</sequence>
<evidence type="ECO:0000313" key="4">
    <source>
        <dbReference type="EMBL" id="KON98245.1"/>
    </source>
</evidence>
<dbReference type="PROSITE" id="PS50011">
    <property type="entry name" value="PROTEIN_KINASE_DOM"/>
    <property type="match status" value="1"/>
</dbReference>
<dbReference type="GeneID" id="42308433"/>
<dbReference type="Proteomes" id="UP000037269">
    <property type="component" value="Unassembled WGS sequence"/>
</dbReference>
<dbReference type="InterPro" id="IPR004147">
    <property type="entry name" value="ABC1_dom"/>
</dbReference>
<keyword evidence="6" id="KW-1185">Reference proteome</keyword>
<dbReference type="EMBL" id="LGUG01000004">
    <property type="protein sequence ID" value="KON98245.1"/>
    <property type="molecule type" value="Genomic_DNA"/>
</dbReference>
<dbReference type="InterPro" id="IPR000719">
    <property type="entry name" value="Prot_kinase_dom"/>
</dbReference>
<keyword evidence="5" id="KW-0418">Kinase</keyword>
<dbReference type="Proteomes" id="UP000182836">
    <property type="component" value="Unassembled WGS sequence"/>
</dbReference>
<keyword evidence="2" id="KW-0472">Membrane</keyword>
<feature type="transmembrane region" description="Helical" evidence="2">
    <location>
        <begin position="6"/>
        <end position="26"/>
    </location>
</feature>
<reference evidence="4 6" key="1">
    <citation type="submission" date="2015-07" db="EMBL/GenBank/DDBJ databases">
        <title>Fjat-14205 dsm 2895.</title>
        <authorList>
            <person name="Liu B."/>
            <person name="Wang J."/>
            <person name="Zhu Y."/>
            <person name="Liu G."/>
            <person name="Chen Q."/>
            <person name="Chen Z."/>
            <person name="Lan J."/>
            <person name="Che J."/>
            <person name="Ge C."/>
            <person name="Shi H."/>
            <person name="Pan Z."/>
            <person name="Liu X."/>
        </authorList>
    </citation>
    <scope>NUCLEOTIDE SEQUENCE [LARGE SCALE GENOMIC DNA]</scope>
    <source>
        <strain evidence="4 6">DSM 2895</strain>
    </source>
</reference>
<evidence type="ECO:0000313" key="7">
    <source>
        <dbReference type="Proteomes" id="UP000182836"/>
    </source>
</evidence>
<dbReference type="PANTHER" id="PTHR10566">
    <property type="entry name" value="CHAPERONE-ACTIVITY OF BC1 COMPLEX CABC1 -RELATED"/>
    <property type="match status" value="1"/>
</dbReference>
<evidence type="ECO:0000313" key="5">
    <source>
        <dbReference type="EMBL" id="SDI09681.1"/>
    </source>
</evidence>
<feature type="domain" description="Protein kinase" evidence="3">
    <location>
        <begin position="119"/>
        <end position="455"/>
    </location>
</feature>
<dbReference type="SMART" id="SM00220">
    <property type="entry name" value="S_TKc"/>
    <property type="match status" value="1"/>
</dbReference>
<organism evidence="4 6">
    <name type="scientific">Aneurinibacillus migulanus</name>
    <name type="common">Bacillus migulanus</name>
    <dbReference type="NCBI Taxonomy" id="47500"/>
    <lineage>
        <taxon>Bacteria</taxon>
        <taxon>Bacillati</taxon>
        <taxon>Bacillota</taxon>
        <taxon>Bacilli</taxon>
        <taxon>Bacillales</taxon>
        <taxon>Paenibacillaceae</taxon>
        <taxon>Aneurinibacillus group</taxon>
        <taxon>Aneurinibacillus</taxon>
    </lineage>
</organism>
<name>A0A0D1XIT1_ANEMI</name>
<dbReference type="GO" id="GO:0004672">
    <property type="term" value="F:protein kinase activity"/>
    <property type="evidence" value="ECO:0007669"/>
    <property type="project" value="InterPro"/>
</dbReference>
<dbReference type="SUPFAM" id="SSF56112">
    <property type="entry name" value="Protein kinase-like (PK-like)"/>
    <property type="match status" value="1"/>
</dbReference>
<dbReference type="InterPro" id="IPR050154">
    <property type="entry name" value="UbiB_kinase"/>
</dbReference>
<dbReference type="RefSeq" id="WP_043068172.1">
    <property type="nucleotide sequence ID" value="NZ_BJOA01000005.1"/>
</dbReference>
<dbReference type="AlphaFoldDB" id="A0A0D1XIT1"/>
<keyword evidence="2" id="KW-0812">Transmembrane</keyword>
<keyword evidence="5" id="KW-0830">Ubiquinone</keyword>
<keyword evidence="5" id="KW-0808">Transferase</keyword>
<dbReference type="Pfam" id="PF03109">
    <property type="entry name" value="ABC1"/>
    <property type="match status" value="1"/>
</dbReference>
<dbReference type="InterPro" id="IPR011009">
    <property type="entry name" value="Kinase-like_dom_sf"/>
</dbReference>
<dbReference type="EMBL" id="FNED01000001">
    <property type="protein sequence ID" value="SDI09681.1"/>
    <property type="molecule type" value="Genomic_DNA"/>
</dbReference>
<dbReference type="GO" id="GO:0005524">
    <property type="term" value="F:ATP binding"/>
    <property type="evidence" value="ECO:0007669"/>
    <property type="project" value="InterPro"/>
</dbReference>
<dbReference type="OrthoDB" id="9795390at2"/>
<evidence type="ECO:0000256" key="2">
    <source>
        <dbReference type="SAM" id="Phobius"/>
    </source>
</evidence>
<reference evidence="5 7" key="2">
    <citation type="submission" date="2016-10" db="EMBL/GenBank/DDBJ databases">
        <authorList>
            <person name="de Groot N.N."/>
        </authorList>
    </citation>
    <scope>NUCLEOTIDE SEQUENCE [LARGE SCALE GENOMIC DNA]</scope>
    <source>
        <strain evidence="5 7">DSM 2895</strain>
    </source>
</reference>
<comment type="similarity">
    <text evidence="1">Belongs to the protein kinase superfamily. ADCK protein kinase family.</text>
</comment>
<dbReference type="PATRIC" id="fig|47500.8.peg.3618"/>
<evidence type="ECO:0000259" key="3">
    <source>
        <dbReference type="PROSITE" id="PS50011"/>
    </source>
</evidence>
<dbReference type="STRING" id="47500.AF333_25250"/>
<evidence type="ECO:0000313" key="6">
    <source>
        <dbReference type="Proteomes" id="UP000037269"/>
    </source>
</evidence>
<dbReference type="PANTHER" id="PTHR10566:SF113">
    <property type="entry name" value="PROTEIN ACTIVITY OF BC1 COMPLEX KINASE 7, CHLOROPLASTIC"/>
    <property type="match status" value="1"/>
</dbReference>
<gene>
    <name evidence="4" type="ORF">AF333_25250</name>
    <name evidence="5" type="ORF">SAMN04487909_101536</name>
</gene>
<dbReference type="Gene3D" id="1.10.510.10">
    <property type="entry name" value="Transferase(Phosphotransferase) domain 1"/>
    <property type="match status" value="1"/>
</dbReference>
<evidence type="ECO:0000256" key="1">
    <source>
        <dbReference type="ARBA" id="ARBA00009670"/>
    </source>
</evidence>
<proteinExistence type="inferred from homology"/>
<accession>A0A0D1XIT1</accession>
<dbReference type="CDD" id="cd05121">
    <property type="entry name" value="ABC1_ADCK3-like"/>
    <property type="match status" value="1"/>
</dbReference>
<protein>
    <submittedName>
        <fullName evidence="5">Predicted unusual protein kinase regulating ubiquinone biosynthesis, AarF/ABC1/UbiB family</fullName>
    </submittedName>
</protein>
<keyword evidence="2" id="KW-1133">Transmembrane helix</keyword>